<dbReference type="Gene3D" id="1.10.390.10">
    <property type="entry name" value="Neutral Protease Domain 2"/>
    <property type="match status" value="1"/>
</dbReference>
<name>A0A2G1VUH4_9FLAO</name>
<dbReference type="GO" id="GO:0006508">
    <property type="term" value="P:proteolysis"/>
    <property type="evidence" value="ECO:0007669"/>
    <property type="project" value="UniProtKB-KW"/>
</dbReference>
<reference evidence="1 2" key="1">
    <citation type="submission" date="2017-08" db="EMBL/GenBank/DDBJ databases">
        <title>The whole genome shortgun sequences of strain Leeuwenhoekiella nanhaiensis G18 from the South China Sea.</title>
        <authorList>
            <person name="Liu Q."/>
        </authorList>
    </citation>
    <scope>NUCLEOTIDE SEQUENCE [LARGE SCALE GENOMIC DNA]</scope>
    <source>
        <strain evidence="1 2">G18</strain>
    </source>
</reference>
<dbReference type="AlphaFoldDB" id="A0A2G1VUH4"/>
<keyword evidence="1" id="KW-0645">Protease</keyword>
<keyword evidence="1" id="KW-0482">Metalloprotease</keyword>
<keyword evidence="2" id="KW-1185">Reference proteome</keyword>
<keyword evidence="1" id="KW-0378">Hydrolase</keyword>
<organism evidence="1 2">
    <name type="scientific">Leeuwenhoekiella nanhaiensis</name>
    <dbReference type="NCBI Taxonomy" id="1655491"/>
    <lineage>
        <taxon>Bacteria</taxon>
        <taxon>Pseudomonadati</taxon>
        <taxon>Bacteroidota</taxon>
        <taxon>Flavobacteriia</taxon>
        <taxon>Flavobacteriales</taxon>
        <taxon>Flavobacteriaceae</taxon>
        <taxon>Leeuwenhoekiella</taxon>
    </lineage>
</organism>
<evidence type="ECO:0000313" key="1">
    <source>
        <dbReference type="EMBL" id="PHQ30394.1"/>
    </source>
</evidence>
<gene>
    <name evidence="1" type="ORF">CJ305_05390</name>
</gene>
<dbReference type="OrthoDB" id="9813075at2"/>
<dbReference type="Proteomes" id="UP000229433">
    <property type="component" value="Unassembled WGS sequence"/>
</dbReference>
<accession>A0A2G1VUH4</accession>
<dbReference type="GO" id="GO:0008237">
    <property type="term" value="F:metallopeptidase activity"/>
    <property type="evidence" value="ECO:0007669"/>
    <property type="project" value="UniProtKB-KW"/>
</dbReference>
<dbReference type="RefSeq" id="WP_099645227.1">
    <property type="nucleotide sequence ID" value="NZ_KZ319288.1"/>
</dbReference>
<comment type="caution">
    <text evidence="1">The sequence shown here is derived from an EMBL/GenBank/DDBJ whole genome shotgun (WGS) entry which is preliminary data.</text>
</comment>
<evidence type="ECO:0000313" key="2">
    <source>
        <dbReference type="Proteomes" id="UP000229433"/>
    </source>
</evidence>
<dbReference type="EMBL" id="NQXA01000002">
    <property type="protein sequence ID" value="PHQ30394.1"/>
    <property type="molecule type" value="Genomic_DNA"/>
</dbReference>
<dbReference type="InterPro" id="IPR027268">
    <property type="entry name" value="Peptidase_M4/M1_CTD_sf"/>
</dbReference>
<protein>
    <submittedName>
        <fullName evidence="1">Metalloprotease</fullName>
    </submittedName>
</protein>
<sequence>MQKSFNAFSLTLLLVLLVLPEFGIAQNRLDISVRLDEDNRLLIIQQDVTFVNTSSDTLDVIYFNDWANSFASKRSQLGLRFEENYDRRFHLAPEEDRGSSKINNVIDENFRNLKFKRLSDAEDILRVNLNKPLLPGESQKIKMHYNIRVPDSRFTGYGVLNNGDYNLKYWFIAPAVYNGEWQYYSNKNLDDLYMAPTDLSIDFSFQSDFQLINELDMQPEEFSANAQFKTVHLEGNNRNNTTIYLRKKSEFDITETDAFTIVTNIKDKKVIPEREAIIIDKITGFLTEKLGDYPFEKLVISVIDYRDNPVYGLNQLPDFLSPFPEDFKYELKILKTTIDNYVDRTLYINPRKDRWIADAIKMYTMMQYMDHFYPNLKVVGTLNRYWIARQFHLSEMEFNEQFNLLYLHMARMNLDQPLTTPSDSLIKFNKNIANAYKAGSGFNYLSEYLSDQIIEESIDAFYSQNKLKLTSSKVFEAILREKAPKNLDWFFDDFVSTRKTIDFKFNEVKRRGDSIAIEVRNKTKAKVPVPVYAMYKDSVISETWVEPFVGEKDTVIYAPGADRVVLNEEGFIPEFNRRNNYKKVNPFLGVNKPFQFKLFQDLEDPAKNQVFFMPVAEYNFYDGLKLGAKMYNKTILQKPFSYKIEPQYGLKSNQLTGSAGFSYTQNLDEGNLFAIRFGAGGSLSSYAPDALYKTFSPFLTFAFREADFRSDRRQYLTVRNINVYRDESNVIQNDDPNYSVFNVQYTNSSPGVINALTYNADFELSQKFSKFSVTAKYRRVFLNNRQLDLRFFGGTFLYNDTRSQGDYFSFALDRPTDYLFSYNYYGRSEDTGIYSQQLIIAEGGFKSKLDTPFGNQWLTSVNASTTIWSFIHGYVDFGLVKNERDPARFLYDSGIRTVLVEDYFELFFPVYSSKGWEIAQPNYDQKIRFIVTLDLRTMLKLFTRKWY</sequence>
<proteinExistence type="predicted"/>